<dbReference type="EMBL" id="ODYU01004408">
    <property type="protein sequence ID" value="SOQ44249.1"/>
    <property type="molecule type" value="Genomic_DNA"/>
</dbReference>
<gene>
    <name evidence="1" type="ORF">SFRICE_017918</name>
</gene>
<proteinExistence type="predicted"/>
<dbReference type="AlphaFoldDB" id="A0A2H1VTU0"/>
<organism evidence="1">
    <name type="scientific">Spodoptera frugiperda</name>
    <name type="common">Fall armyworm</name>
    <dbReference type="NCBI Taxonomy" id="7108"/>
    <lineage>
        <taxon>Eukaryota</taxon>
        <taxon>Metazoa</taxon>
        <taxon>Ecdysozoa</taxon>
        <taxon>Arthropoda</taxon>
        <taxon>Hexapoda</taxon>
        <taxon>Insecta</taxon>
        <taxon>Pterygota</taxon>
        <taxon>Neoptera</taxon>
        <taxon>Endopterygota</taxon>
        <taxon>Lepidoptera</taxon>
        <taxon>Glossata</taxon>
        <taxon>Ditrysia</taxon>
        <taxon>Noctuoidea</taxon>
        <taxon>Noctuidae</taxon>
        <taxon>Amphipyrinae</taxon>
        <taxon>Spodoptera</taxon>
    </lineage>
</organism>
<sequence>MADKLKNQSKHFMVDFFILFYARHIHGLTQSVNMALATVPKYRKLDKMNKHGKYPIISSNNKGDCPKLAIFEQAAQQKLNA</sequence>
<name>A0A2H1VTU0_SPOFR</name>
<protein>
    <submittedName>
        <fullName evidence="1">SFRICE_017918</fullName>
    </submittedName>
</protein>
<evidence type="ECO:0000313" key="1">
    <source>
        <dbReference type="EMBL" id="SOQ44249.1"/>
    </source>
</evidence>
<reference evidence="1" key="1">
    <citation type="submission" date="2016-07" db="EMBL/GenBank/DDBJ databases">
        <authorList>
            <person name="Bretaudeau A."/>
        </authorList>
    </citation>
    <scope>NUCLEOTIDE SEQUENCE</scope>
    <source>
        <strain evidence="1">Rice</strain>
        <tissue evidence="1">Whole body</tissue>
    </source>
</reference>
<accession>A0A2H1VTU0</accession>